<evidence type="ECO:0000256" key="10">
    <source>
        <dbReference type="ARBA" id="ARBA00023209"/>
    </source>
</evidence>
<comment type="subcellular location">
    <subcellularLocation>
        <location evidence="1 13">Cell membrane</location>
        <topology evidence="1 13">Multi-pass membrane protein</topology>
    </subcellularLocation>
</comment>
<comment type="catalytic activity">
    <reaction evidence="13">
        <text>2 a 1,2-diacyl-sn-glycero-3-phospho-(1'-sn-glycerol) = a cardiolipin + glycerol</text>
        <dbReference type="Rhea" id="RHEA:31451"/>
        <dbReference type="ChEBI" id="CHEBI:17754"/>
        <dbReference type="ChEBI" id="CHEBI:62237"/>
        <dbReference type="ChEBI" id="CHEBI:64716"/>
    </reaction>
</comment>
<organism evidence="15 16">
    <name type="scientific">Azotobacter chroococcum NCIMB 8003</name>
    <dbReference type="NCBI Taxonomy" id="1328314"/>
    <lineage>
        <taxon>Bacteria</taxon>
        <taxon>Pseudomonadati</taxon>
        <taxon>Pseudomonadota</taxon>
        <taxon>Gammaproteobacteria</taxon>
        <taxon>Pseudomonadales</taxon>
        <taxon>Pseudomonadaceae</taxon>
        <taxon>Azotobacter</taxon>
    </lineage>
</organism>
<name>A0A0C4WQK8_9GAMM</name>
<evidence type="ECO:0000256" key="5">
    <source>
        <dbReference type="ARBA" id="ARBA00022692"/>
    </source>
</evidence>
<dbReference type="FunFam" id="3.30.870.10:FF:000021">
    <property type="entry name" value="Cardiolipin synthase"/>
    <property type="match status" value="1"/>
</dbReference>
<evidence type="ECO:0000256" key="1">
    <source>
        <dbReference type="ARBA" id="ARBA00004651"/>
    </source>
</evidence>
<evidence type="ECO:0000313" key="16">
    <source>
        <dbReference type="Proteomes" id="UP000068210"/>
    </source>
</evidence>
<dbReference type="HAMAP" id="MF_00190">
    <property type="entry name" value="Cardiolipin_synth_ClsA"/>
    <property type="match status" value="1"/>
</dbReference>
<feature type="active site" evidence="13">
    <location>
        <position position="227"/>
    </location>
</feature>
<dbReference type="KEGG" id="acx:Achr_35530"/>
<dbReference type="InterPro" id="IPR001736">
    <property type="entry name" value="PLipase_D/transphosphatidylase"/>
</dbReference>
<feature type="domain" description="PLD phosphodiesterase" evidence="14">
    <location>
        <begin position="222"/>
        <end position="249"/>
    </location>
</feature>
<feature type="domain" description="PLD phosphodiesterase" evidence="14">
    <location>
        <begin position="396"/>
        <end position="423"/>
    </location>
</feature>
<evidence type="ECO:0000313" key="15">
    <source>
        <dbReference type="EMBL" id="AJE22949.1"/>
    </source>
</evidence>
<keyword evidence="10 13" id="KW-0594">Phospholipid biosynthesis</keyword>
<evidence type="ECO:0000256" key="8">
    <source>
        <dbReference type="ARBA" id="ARBA00023098"/>
    </source>
</evidence>
<dbReference type="InterPro" id="IPR025202">
    <property type="entry name" value="PLD-like_dom"/>
</dbReference>
<evidence type="ECO:0000256" key="2">
    <source>
        <dbReference type="ARBA" id="ARBA00022475"/>
    </source>
</evidence>
<dbReference type="FunFam" id="3.30.870.10:FF:000014">
    <property type="entry name" value="Cardiolipin synthase"/>
    <property type="match status" value="1"/>
</dbReference>
<dbReference type="InterPro" id="IPR027379">
    <property type="entry name" value="CLS_N"/>
</dbReference>
<dbReference type="NCBIfam" id="TIGR04265">
    <property type="entry name" value="bac_cardiolipin"/>
    <property type="match status" value="1"/>
</dbReference>
<dbReference type="SUPFAM" id="SSF56024">
    <property type="entry name" value="Phospholipase D/nuclease"/>
    <property type="match status" value="2"/>
</dbReference>
<dbReference type="Pfam" id="PF13396">
    <property type="entry name" value="PLDc_N"/>
    <property type="match status" value="1"/>
</dbReference>
<dbReference type="Pfam" id="PF00614">
    <property type="entry name" value="PLDc"/>
    <property type="match status" value="1"/>
</dbReference>
<evidence type="ECO:0000256" key="7">
    <source>
        <dbReference type="ARBA" id="ARBA00022989"/>
    </source>
</evidence>
<dbReference type="STRING" id="1328314.Achr_35530"/>
<dbReference type="Gene3D" id="3.30.870.10">
    <property type="entry name" value="Endonuclease Chain A"/>
    <property type="match status" value="2"/>
</dbReference>
<feature type="active site" evidence="13">
    <location>
        <position position="234"/>
    </location>
</feature>
<keyword evidence="8 13" id="KW-0443">Lipid metabolism</keyword>
<comment type="function">
    <text evidence="12 13">Catalyzes the reversible phosphatidyl group transfer from one phosphatidylglycerol molecule to another to form cardiolipin (CL) (diphosphatidylglycerol) and glycerol.</text>
</comment>
<keyword evidence="9 13" id="KW-0472">Membrane</keyword>
<feature type="active site" evidence="13">
    <location>
        <position position="408"/>
    </location>
</feature>
<feature type="active site" evidence="13">
    <location>
        <position position="401"/>
    </location>
</feature>
<dbReference type="Proteomes" id="UP000068210">
    <property type="component" value="Chromosome"/>
</dbReference>
<accession>A0A0C4WQK8</accession>
<comment type="similarity">
    <text evidence="13">Belongs to the phospholipase D family. Cardiolipin synthase subfamily. ClsA sub-subfamily.</text>
</comment>
<sequence>MGMEQGAFQLLGYLLVLIQALGVAAAVHAVFTVRTAQGAIAWAISLLFMPYLTLLPYLVFGRSRFDAYIEARRQADLQMHRAMAELDWRPWVEEALTAHDSEAAQNLKVLARLGRQPPLANNRVRLLIDGENAFAAIFEAIAQAREVILLQFFIVRDDRLGRRLQRLLLERAASGVQVFFLYDRIGCHALPRRYVQRLREGGVAMHAFSVSAHSGLLNRFQLNFRNHRKLVLVDGRRGFLGGLNVGDDYLGGNPALSPWRDTQVELSGPVLACLQESFAEDWFWTTRQLPPLLLPERYPAGGVLCQLVGSGPADPQETGSLQFVAAINAARRRIWLASPYFVPDESVFAALRLAALRGLEVRLLLPSRPDHRVVYAASSLYAFEALEAGIRVFRYLPGFMHQKVLLIDGDTAAVGSANLDNRSFRLNFELTLFTVDAAFAAEVECMLQTDFSRSRELDREESRRAHRLKRLGMRVARLISPIL</sequence>
<gene>
    <name evidence="15" type="primary">cls</name>
    <name evidence="13" type="synonym">clsA</name>
    <name evidence="15" type="ORF">Achr_35530</name>
</gene>
<dbReference type="InterPro" id="IPR022924">
    <property type="entry name" value="Cardiolipin_synthase"/>
</dbReference>
<protein>
    <recommendedName>
        <fullName evidence="13">Cardiolipin synthase A</fullName>
        <shortName evidence="13">CL synthase</shortName>
        <ecNumber evidence="13">2.7.8.-</ecNumber>
    </recommendedName>
</protein>
<keyword evidence="2 13" id="KW-1003">Cell membrane</keyword>
<keyword evidence="16" id="KW-1185">Reference proteome</keyword>
<keyword evidence="5 13" id="KW-0812">Transmembrane</keyword>
<evidence type="ECO:0000256" key="9">
    <source>
        <dbReference type="ARBA" id="ARBA00023136"/>
    </source>
</evidence>
<dbReference type="EMBL" id="CP010415">
    <property type="protein sequence ID" value="AJE22949.1"/>
    <property type="molecule type" value="Genomic_DNA"/>
</dbReference>
<dbReference type="PROSITE" id="PS50035">
    <property type="entry name" value="PLD"/>
    <property type="match status" value="2"/>
</dbReference>
<feature type="active site" evidence="13">
    <location>
        <position position="403"/>
    </location>
</feature>
<evidence type="ECO:0000256" key="6">
    <source>
        <dbReference type="ARBA" id="ARBA00022737"/>
    </source>
</evidence>
<keyword evidence="11 13" id="KW-1208">Phospholipid metabolism</keyword>
<reference evidence="15 16" key="1">
    <citation type="journal article" date="2015" name="PLoS ONE">
        <title>Azotobacter Genomes: The Genome of Azotobacter chroococcum NCIMB 8003 (ATCC 4412).</title>
        <authorList>
            <person name="Robson R.L."/>
            <person name="Jones R."/>
            <person name="Robson R.M."/>
            <person name="Schwartz A."/>
            <person name="Richardson T.H."/>
        </authorList>
    </citation>
    <scope>NUCLEOTIDE SEQUENCE [LARGE SCALE GENOMIC DNA]</scope>
    <source>
        <strain evidence="15 16">NCIMB 8003</strain>
    </source>
</reference>
<dbReference type="GO" id="GO:0008808">
    <property type="term" value="F:cardiolipin synthase activity"/>
    <property type="evidence" value="ECO:0007669"/>
    <property type="project" value="UniProtKB-UniRule"/>
</dbReference>
<dbReference type="HOGENOM" id="CLU_038053_1_0_6"/>
<keyword evidence="3 13" id="KW-0444">Lipid biosynthesis</keyword>
<dbReference type="Pfam" id="PF13091">
    <property type="entry name" value="PLDc_2"/>
    <property type="match status" value="1"/>
</dbReference>
<evidence type="ECO:0000256" key="4">
    <source>
        <dbReference type="ARBA" id="ARBA00022679"/>
    </source>
</evidence>
<proteinExistence type="inferred from homology"/>
<dbReference type="PANTHER" id="PTHR21248">
    <property type="entry name" value="CARDIOLIPIN SYNTHASE"/>
    <property type="match status" value="1"/>
</dbReference>
<feature type="active site" evidence="13">
    <location>
        <position position="229"/>
    </location>
</feature>
<evidence type="ECO:0000256" key="3">
    <source>
        <dbReference type="ARBA" id="ARBA00022516"/>
    </source>
</evidence>
<dbReference type="GO" id="GO:0032049">
    <property type="term" value="P:cardiolipin biosynthetic process"/>
    <property type="evidence" value="ECO:0007669"/>
    <property type="project" value="UniProtKB-UniRule"/>
</dbReference>
<evidence type="ECO:0000256" key="11">
    <source>
        <dbReference type="ARBA" id="ARBA00023264"/>
    </source>
</evidence>
<feature type="transmembrane region" description="Helical" evidence="13">
    <location>
        <begin position="39"/>
        <end position="60"/>
    </location>
</feature>
<comment type="caution">
    <text evidence="13">Lacks conserved residue(s) required for the propagation of feature annotation.</text>
</comment>
<dbReference type="SMART" id="SM00155">
    <property type="entry name" value="PLDc"/>
    <property type="match status" value="2"/>
</dbReference>
<evidence type="ECO:0000259" key="14">
    <source>
        <dbReference type="PROSITE" id="PS50035"/>
    </source>
</evidence>
<keyword evidence="7 13" id="KW-1133">Transmembrane helix</keyword>
<dbReference type="AlphaFoldDB" id="A0A0C4WQK8"/>
<dbReference type="EC" id="2.7.8.-" evidence="13"/>
<keyword evidence="6" id="KW-0677">Repeat</keyword>
<evidence type="ECO:0000256" key="13">
    <source>
        <dbReference type="HAMAP-Rule" id="MF_00190"/>
    </source>
</evidence>
<dbReference type="PANTHER" id="PTHR21248:SF22">
    <property type="entry name" value="PHOSPHOLIPASE D"/>
    <property type="match status" value="1"/>
</dbReference>
<evidence type="ECO:0000256" key="12">
    <source>
        <dbReference type="ARBA" id="ARBA00057569"/>
    </source>
</evidence>
<dbReference type="InterPro" id="IPR030840">
    <property type="entry name" value="CL_synthase_A"/>
</dbReference>
<keyword evidence="4 13" id="KW-0808">Transferase</keyword>
<dbReference type="GO" id="GO:0005886">
    <property type="term" value="C:plasma membrane"/>
    <property type="evidence" value="ECO:0007669"/>
    <property type="project" value="UniProtKB-SubCell"/>
</dbReference>